<organism evidence="2 3">
    <name type="scientific">Micromonospora humi</name>
    <dbReference type="NCBI Taxonomy" id="745366"/>
    <lineage>
        <taxon>Bacteria</taxon>
        <taxon>Bacillati</taxon>
        <taxon>Actinomycetota</taxon>
        <taxon>Actinomycetes</taxon>
        <taxon>Micromonosporales</taxon>
        <taxon>Micromonosporaceae</taxon>
        <taxon>Micromonospora</taxon>
    </lineage>
</organism>
<dbReference type="Proteomes" id="UP000199360">
    <property type="component" value="Unassembled WGS sequence"/>
</dbReference>
<accession>A0A1C5K968</accession>
<dbReference type="STRING" id="745366.GA0070213_12546"/>
<feature type="region of interest" description="Disordered" evidence="1">
    <location>
        <begin position="1"/>
        <end position="50"/>
    </location>
</feature>
<reference evidence="3" key="1">
    <citation type="submission" date="2016-06" db="EMBL/GenBank/DDBJ databases">
        <authorList>
            <person name="Varghese N."/>
            <person name="Submissions Spin"/>
        </authorList>
    </citation>
    <scope>NUCLEOTIDE SEQUENCE [LARGE SCALE GENOMIC DNA]</scope>
    <source>
        <strain evidence="3">DSM 45647</strain>
    </source>
</reference>
<gene>
    <name evidence="2" type="ORF">GA0070213_12546</name>
</gene>
<evidence type="ECO:0000313" key="2">
    <source>
        <dbReference type="EMBL" id="SCG79293.1"/>
    </source>
</evidence>
<proteinExistence type="predicted"/>
<keyword evidence="3" id="KW-1185">Reference proteome</keyword>
<dbReference type="AlphaFoldDB" id="A0A1C5K968"/>
<dbReference type="EMBL" id="FMDM01000025">
    <property type="protein sequence ID" value="SCG79293.1"/>
    <property type="molecule type" value="Genomic_DNA"/>
</dbReference>
<evidence type="ECO:0000256" key="1">
    <source>
        <dbReference type="SAM" id="MobiDB-lite"/>
    </source>
</evidence>
<sequence>MSAVLADFPVHTPATHGNPLTEHAPPCRGERTPHRPRWGDAAGSGAGGAR</sequence>
<protein>
    <submittedName>
        <fullName evidence="2">Uncharacterized protein</fullName>
    </submittedName>
</protein>
<evidence type="ECO:0000313" key="3">
    <source>
        <dbReference type="Proteomes" id="UP000199360"/>
    </source>
</evidence>
<name>A0A1C5K968_9ACTN</name>